<evidence type="ECO:0000256" key="1">
    <source>
        <dbReference type="ARBA" id="ARBA00008779"/>
    </source>
</evidence>
<dbReference type="PROSITE" id="PS00149">
    <property type="entry name" value="SULFATASE_2"/>
    <property type="match status" value="1"/>
</dbReference>
<dbReference type="Proteomes" id="UP000267223">
    <property type="component" value="Unassembled WGS sequence"/>
</dbReference>
<evidence type="ECO:0000259" key="4">
    <source>
        <dbReference type="Pfam" id="PF00884"/>
    </source>
</evidence>
<accession>A0A3M9NKT8</accession>
<dbReference type="CDD" id="cd16143">
    <property type="entry name" value="ARS_like"/>
    <property type="match status" value="1"/>
</dbReference>
<comment type="similarity">
    <text evidence="1">Belongs to the sulfatase family.</text>
</comment>
<reference evidence="5 6" key="1">
    <citation type="submission" date="2018-11" db="EMBL/GenBank/DDBJ databases">
        <title>Draft genome sequence of Ferruginibacter sp. BO-59.</title>
        <authorList>
            <person name="Im W.T."/>
        </authorList>
    </citation>
    <scope>NUCLEOTIDE SEQUENCE [LARGE SCALE GENOMIC DNA]</scope>
    <source>
        <strain evidence="5 6">BO-59</strain>
    </source>
</reference>
<dbReference type="Gene3D" id="3.40.720.10">
    <property type="entry name" value="Alkaline Phosphatase, subunit A"/>
    <property type="match status" value="1"/>
</dbReference>
<feature type="chain" id="PRO_5018048508" evidence="3">
    <location>
        <begin position="22"/>
        <end position="512"/>
    </location>
</feature>
<keyword evidence="6" id="KW-1185">Reference proteome</keyword>
<dbReference type="PROSITE" id="PS00523">
    <property type="entry name" value="SULFATASE_1"/>
    <property type="match status" value="1"/>
</dbReference>
<dbReference type="InterPro" id="IPR052701">
    <property type="entry name" value="GAG_Ulvan_Degrading_Sulfatases"/>
</dbReference>
<evidence type="ECO:0000256" key="2">
    <source>
        <dbReference type="ARBA" id="ARBA00022801"/>
    </source>
</evidence>
<name>A0A3M9NKT8_9BACT</name>
<dbReference type="OrthoDB" id="9764377at2"/>
<feature type="domain" description="Sulfatase N-terminal" evidence="4">
    <location>
        <begin position="29"/>
        <end position="400"/>
    </location>
</feature>
<keyword evidence="3" id="KW-0732">Signal</keyword>
<dbReference type="Gene3D" id="3.30.1120.10">
    <property type="match status" value="1"/>
</dbReference>
<comment type="caution">
    <text evidence="5">The sequence shown here is derived from an EMBL/GenBank/DDBJ whole genome shotgun (WGS) entry which is preliminary data.</text>
</comment>
<dbReference type="AlphaFoldDB" id="A0A3M9NKT8"/>
<sequence>MAVKITCFILLSSFFFPSAQAQKKTTLKPNVIYIYVDDLGYGDLSCYGATKIATPNVDRLSSHGIRFTDAHSTSATCTPSRYALLTGRYPWRQEGTHILPGDAALIIPTDKTTLPKVFKNAGYTTGIVGKWHLGLGGQVEKNWNGEIKPGPNEAGFDYSFIFPATADRVPTVFLENHRVIAVDSADPIEVSYDHKVGNDPTGKEHPELLKMKSSPGQGHDQTIVNGIGRIGYMSGGHTARWTDEEMPLTFLQKAKNFIEQNKQHPFFLYYAMTEPHVPRMPATMFKGKSGLGFRGDAILEMDWAVGEILKEVEESGIEKNTIIIFSSDNGPVLDDGYQDGAVTQLNGHTPWGPLRGGKYSAFEAGTRIPFIISWPGKIKSKVSDALICQVDLLASFSKLLNQKIPAGDAMDSENMLDALMGKNNNGRSELVEQGGALSIVKNGWKYIEPNKGVSYYKLTAIESGNSPRPQLYNLKNDIGEKNNLAEKYPEIVKKLSGDLEKIKSRSYGQQKN</sequence>
<dbReference type="InterPro" id="IPR017850">
    <property type="entry name" value="Alkaline_phosphatase_core_sf"/>
</dbReference>
<evidence type="ECO:0000256" key="3">
    <source>
        <dbReference type="SAM" id="SignalP"/>
    </source>
</evidence>
<gene>
    <name evidence="5" type="ORF">EFY79_07390</name>
</gene>
<organism evidence="5 6">
    <name type="scientific">Hanamia caeni</name>
    <dbReference type="NCBI Taxonomy" id="2294116"/>
    <lineage>
        <taxon>Bacteria</taxon>
        <taxon>Pseudomonadati</taxon>
        <taxon>Bacteroidota</taxon>
        <taxon>Chitinophagia</taxon>
        <taxon>Chitinophagales</taxon>
        <taxon>Chitinophagaceae</taxon>
        <taxon>Hanamia</taxon>
    </lineage>
</organism>
<dbReference type="Pfam" id="PF00884">
    <property type="entry name" value="Sulfatase"/>
    <property type="match status" value="1"/>
</dbReference>
<dbReference type="GO" id="GO:0016787">
    <property type="term" value="F:hydrolase activity"/>
    <property type="evidence" value="ECO:0007669"/>
    <property type="project" value="UniProtKB-KW"/>
</dbReference>
<keyword evidence="2" id="KW-0378">Hydrolase</keyword>
<proteinExistence type="inferred from homology"/>
<evidence type="ECO:0000313" key="6">
    <source>
        <dbReference type="Proteomes" id="UP000267223"/>
    </source>
</evidence>
<protein>
    <submittedName>
        <fullName evidence="5">Arylsulfatase</fullName>
    </submittedName>
</protein>
<dbReference type="SUPFAM" id="SSF53649">
    <property type="entry name" value="Alkaline phosphatase-like"/>
    <property type="match status" value="1"/>
</dbReference>
<evidence type="ECO:0000313" key="5">
    <source>
        <dbReference type="EMBL" id="RNI38085.1"/>
    </source>
</evidence>
<dbReference type="PANTHER" id="PTHR43751">
    <property type="entry name" value="SULFATASE"/>
    <property type="match status" value="1"/>
</dbReference>
<dbReference type="InterPro" id="IPR024607">
    <property type="entry name" value="Sulfatase_CS"/>
</dbReference>
<dbReference type="EMBL" id="RJJR01000004">
    <property type="protein sequence ID" value="RNI38085.1"/>
    <property type="molecule type" value="Genomic_DNA"/>
</dbReference>
<feature type="signal peptide" evidence="3">
    <location>
        <begin position="1"/>
        <end position="21"/>
    </location>
</feature>
<dbReference type="PANTHER" id="PTHR43751:SF6">
    <property type="entry name" value="N-ACETYLGALACTOSAMINE-6-O-SULFATASE"/>
    <property type="match status" value="1"/>
</dbReference>
<dbReference type="InterPro" id="IPR000917">
    <property type="entry name" value="Sulfatase_N"/>
</dbReference>